<evidence type="ECO:0000313" key="3">
    <source>
        <dbReference type="Proteomes" id="UP000757540"/>
    </source>
</evidence>
<organism evidence="2 3">
    <name type="scientific">Isoptericola halotolerans</name>
    <dbReference type="NCBI Taxonomy" id="300560"/>
    <lineage>
        <taxon>Bacteria</taxon>
        <taxon>Bacillati</taxon>
        <taxon>Actinomycetota</taxon>
        <taxon>Actinomycetes</taxon>
        <taxon>Micrococcales</taxon>
        <taxon>Promicromonosporaceae</taxon>
        <taxon>Isoptericola</taxon>
    </lineage>
</organism>
<dbReference type="RefSeq" id="WP_171782051.1">
    <property type="nucleotide sequence ID" value="NZ_BAAAML010000002.1"/>
</dbReference>
<comment type="caution">
    <text evidence="2">The sequence shown here is derived from an EMBL/GenBank/DDBJ whole genome shotgun (WGS) entry which is preliminary data.</text>
</comment>
<feature type="chain" id="PRO_5047269043" evidence="1">
    <location>
        <begin position="28"/>
        <end position="155"/>
    </location>
</feature>
<feature type="signal peptide" evidence="1">
    <location>
        <begin position="1"/>
        <end position="27"/>
    </location>
</feature>
<keyword evidence="1" id="KW-0732">Signal</keyword>
<accession>A0ABX1ZZA0</accession>
<name>A0ABX1ZZA0_9MICO</name>
<keyword evidence="3" id="KW-1185">Reference proteome</keyword>
<protein>
    <submittedName>
        <fullName evidence="2">Uncharacterized protein</fullName>
    </submittedName>
</protein>
<reference evidence="2 3" key="1">
    <citation type="submission" date="2020-05" db="EMBL/GenBank/DDBJ databases">
        <title>Genomic Encyclopedia of Type Strains, Phase III (KMG-III): the genomes of soil and plant-associated and newly described type strains.</title>
        <authorList>
            <person name="Whitman W."/>
        </authorList>
    </citation>
    <scope>NUCLEOTIDE SEQUENCE [LARGE SCALE GENOMIC DNA]</scope>
    <source>
        <strain evidence="2 3">KCTC 19046</strain>
    </source>
</reference>
<evidence type="ECO:0000313" key="2">
    <source>
        <dbReference type="EMBL" id="NOV95784.1"/>
    </source>
</evidence>
<proteinExistence type="predicted"/>
<dbReference type="EMBL" id="JABEZU010000001">
    <property type="protein sequence ID" value="NOV95784.1"/>
    <property type="molecule type" value="Genomic_DNA"/>
</dbReference>
<dbReference type="Proteomes" id="UP000757540">
    <property type="component" value="Unassembled WGS sequence"/>
</dbReference>
<evidence type="ECO:0000256" key="1">
    <source>
        <dbReference type="SAM" id="SignalP"/>
    </source>
</evidence>
<dbReference type="PROSITE" id="PS51257">
    <property type="entry name" value="PROKAR_LIPOPROTEIN"/>
    <property type="match status" value="1"/>
</dbReference>
<sequence>MSTATRLGRTGRTVGPSVILALALAIAACSPTSGQGELRADLEPLTDRFSALGTPVGATWASGTTGDREVPGPTTYWIDAVIQVDPAVAQALAAETSPVETTDAPDVVDALVPALPDGPLLTGPALDERFAESGFVTAAYLDVDDATLVLVALGE</sequence>
<gene>
    <name evidence="2" type="ORF">HDG69_000337</name>
</gene>